<sequence length="418" mass="44735">MNALSLTSPLSQAFLRAASVQAISKSDIAERVRQQKTEAATRTFSVRNRSFVLLEGRVDTEIQFAERLLKAFEANARKVTSSSIPAVQQNASVADELAALEAFAADVARIAKEGTVDLEGLAPPSSVAKGLSGLSPLTETVTRPAEVILIEAEKFSRNTAGSRGYNWETKVDGTGVLASEVKGNFRFEHTEVTKTHAGRLDYTVDFEAAGTYKVGVLGRSQIVGDTDSNSVHVGLNGEVYSGRGGIAVSTTAEAWGSTDTHSGQEVAINIDVPGRHTFNMWVREDGTSVDAIRLTPAQDTQIVEEKPLGFDLSDVEAVIAAARNRLTAKAEAGTTVENRGTVTGMNSEAMEVLIEAQRRGLDRLRQTEEARHTEFVTNFVGNRVDEVMAGTSPVLAPGYGVTLGIASLFTTVAFEQTL</sequence>
<gene>
    <name evidence="2" type="ORF">ACFONP_11370</name>
</gene>
<evidence type="ECO:0000313" key="3">
    <source>
        <dbReference type="Proteomes" id="UP001595607"/>
    </source>
</evidence>
<feature type="domain" description="Gylcosyl hydrolase 115 C-terminal" evidence="1">
    <location>
        <begin position="146"/>
        <end position="293"/>
    </location>
</feature>
<name>A0ABV7MEV9_9PROT</name>
<accession>A0ABV7MEV9</accession>
<dbReference type="Gene3D" id="2.60.120.1620">
    <property type="match status" value="1"/>
</dbReference>
<comment type="caution">
    <text evidence="2">The sequence shown here is derived from an EMBL/GenBank/DDBJ whole genome shotgun (WGS) entry which is preliminary data.</text>
</comment>
<dbReference type="RefSeq" id="WP_189575800.1">
    <property type="nucleotide sequence ID" value="NZ_BMXU01000002.1"/>
</dbReference>
<dbReference type="InterPro" id="IPR041437">
    <property type="entry name" value="GH115_C"/>
</dbReference>
<dbReference type="Proteomes" id="UP001595607">
    <property type="component" value="Unassembled WGS sequence"/>
</dbReference>
<protein>
    <recommendedName>
        <fullName evidence="1">Gylcosyl hydrolase 115 C-terminal domain-containing protein</fullName>
    </recommendedName>
</protein>
<reference evidence="3" key="1">
    <citation type="journal article" date="2019" name="Int. J. Syst. Evol. Microbiol.">
        <title>The Global Catalogue of Microorganisms (GCM) 10K type strain sequencing project: providing services to taxonomists for standard genome sequencing and annotation.</title>
        <authorList>
            <consortium name="The Broad Institute Genomics Platform"/>
            <consortium name="The Broad Institute Genome Sequencing Center for Infectious Disease"/>
            <person name="Wu L."/>
            <person name="Ma J."/>
        </authorList>
    </citation>
    <scope>NUCLEOTIDE SEQUENCE [LARGE SCALE GENOMIC DNA]</scope>
    <source>
        <strain evidence="3">KCTC 22245</strain>
    </source>
</reference>
<evidence type="ECO:0000313" key="2">
    <source>
        <dbReference type="EMBL" id="MFC3303332.1"/>
    </source>
</evidence>
<organism evidence="2 3">
    <name type="scientific">Parvularcula lutaonensis</name>
    <dbReference type="NCBI Taxonomy" id="491923"/>
    <lineage>
        <taxon>Bacteria</taxon>
        <taxon>Pseudomonadati</taxon>
        <taxon>Pseudomonadota</taxon>
        <taxon>Alphaproteobacteria</taxon>
        <taxon>Parvularculales</taxon>
        <taxon>Parvularculaceae</taxon>
        <taxon>Parvularcula</taxon>
    </lineage>
</organism>
<evidence type="ECO:0000259" key="1">
    <source>
        <dbReference type="Pfam" id="PF17829"/>
    </source>
</evidence>
<proteinExistence type="predicted"/>
<dbReference type="EMBL" id="JBHRVA010000003">
    <property type="protein sequence ID" value="MFC3303332.1"/>
    <property type="molecule type" value="Genomic_DNA"/>
</dbReference>
<keyword evidence="3" id="KW-1185">Reference proteome</keyword>
<dbReference type="Pfam" id="PF17829">
    <property type="entry name" value="GH115_C"/>
    <property type="match status" value="1"/>
</dbReference>